<comment type="caution">
    <text evidence="1">The sequence shown here is derived from an EMBL/GenBank/DDBJ whole genome shotgun (WGS) entry which is preliminary data.</text>
</comment>
<protein>
    <submittedName>
        <fullName evidence="1">Uncharacterized protein</fullName>
    </submittedName>
</protein>
<dbReference type="EMBL" id="JACGWN010000001">
    <property type="protein sequence ID" value="KAL0462663.1"/>
    <property type="molecule type" value="Genomic_DNA"/>
</dbReference>
<accession>A0AAW2YA83</accession>
<organism evidence="1">
    <name type="scientific">Sesamum latifolium</name>
    <dbReference type="NCBI Taxonomy" id="2727402"/>
    <lineage>
        <taxon>Eukaryota</taxon>
        <taxon>Viridiplantae</taxon>
        <taxon>Streptophyta</taxon>
        <taxon>Embryophyta</taxon>
        <taxon>Tracheophyta</taxon>
        <taxon>Spermatophyta</taxon>
        <taxon>Magnoliopsida</taxon>
        <taxon>eudicotyledons</taxon>
        <taxon>Gunneridae</taxon>
        <taxon>Pentapetalae</taxon>
        <taxon>asterids</taxon>
        <taxon>lamiids</taxon>
        <taxon>Lamiales</taxon>
        <taxon>Pedaliaceae</taxon>
        <taxon>Sesamum</taxon>
    </lineage>
</organism>
<dbReference type="PANTHER" id="PTHR33240">
    <property type="entry name" value="OS08G0508500 PROTEIN"/>
    <property type="match status" value="1"/>
</dbReference>
<dbReference type="AlphaFoldDB" id="A0AAW2YA83"/>
<sequence>MYEHARADRAVMEVDRKVPVGDPMIHFGSTNTQGIHLTHIDALVIYATLANYTVQHIFVDSDNSVDILYYEVFQQMELDDNPLEPVDTSVYGFSRKVVHPLGQILLPYP</sequence>
<reference evidence="1" key="1">
    <citation type="submission" date="2020-06" db="EMBL/GenBank/DDBJ databases">
        <authorList>
            <person name="Li T."/>
            <person name="Hu X."/>
            <person name="Zhang T."/>
            <person name="Song X."/>
            <person name="Zhang H."/>
            <person name="Dai N."/>
            <person name="Sheng W."/>
            <person name="Hou X."/>
            <person name="Wei L."/>
        </authorList>
    </citation>
    <scope>NUCLEOTIDE SEQUENCE</scope>
    <source>
        <strain evidence="1">KEN1</strain>
        <tissue evidence="1">Leaf</tissue>
    </source>
</reference>
<evidence type="ECO:0000313" key="1">
    <source>
        <dbReference type="EMBL" id="KAL0462663.1"/>
    </source>
</evidence>
<name>A0AAW2YA83_9LAMI</name>
<proteinExistence type="predicted"/>
<gene>
    <name evidence="1" type="ORF">Slati_0153900</name>
</gene>
<reference evidence="1" key="2">
    <citation type="journal article" date="2024" name="Plant">
        <title>Genomic evolution and insights into agronomic trait innovations of Sesamum species.</title>
        <authorList>
            <person name="Miao H."/>
            <person name="Wang L."/>
            <person name="Qu L."/>
            <person name="Liu H."/>
            <person name="Sun Y."/>
            <person name="Le M."/>
            <person name="Wang Q."/>
            <person name="Wei S."/>
            <person name="Zheng Y."/>
            <person name="Lin W."/>
            <person name="Duan Y."/>
            <person name="Cao H."/>
            <person name="Xiong S."/>
            <person name="Wang X."/>
            <person name="Wei L."/>
            <person name="Li C."/>
            <person name="Ma Q."/>
            <person name="Ju M."/>
            <person name="Zhao R."/>
            <person name="Li G."/>
            <person name="Mu C."/>
            <person name="Tian Q."/>
            <person name="Mei H."/>
            <person name="Zhang T."/>
            <person name="Gao T."/>
            <person name="Zhang H."/>
        </authorList>
    </citation>
    <scope>NUCLEOTIDE SEQUENCE</scope>
    <source>
        <strain evidence="1">KEN1</strain>
    </source>
</reference>
<dbReference type="PANTHER" id="PTHR33240:SF8">
    <property type="entry name" value="OS03G0439900 PROTEIN"/>
    <property type="match status" value="1"/>
</dbReference>